<evidence type="ECO:0000259" key="5">
    <source>
        <dbReference type="SMART" id="SM00922"/>
    </source>
</evidence>
<dbReference type="InterPro" id="IPR046945">
    <property type="entry name" value="RHMD-like"/>
</dbReference>
<dbReference type="InterPro" id="IPR036849">
    <property type="entry name" value="Enolase-like_C_sf"/>
</dbReference>
<keyword evidence="7" id="KW-1185">Reference proteome</keyword>
<dbReference type="SUPFAM" id="SSF54826">
    <property type="entry name" value="Enolase N-terminal domain-like"/>
    <property type="match status" value="1"/>
</dbReference>
<proteinExistence type="predicted"/>
<feature type="region of interest" description="Disordered" evidence="4">
    <location>
        <begin position="291"/>
        <end position="311"/>
    </location>
</feature>
<dbReference type="SMART" id="SM00922">
    <property type="entry name" value="MR_MLE"/>
    <property type="match status" value="1"/>
</dbReference>
<feature type="domain" description="Mandelate racemase/muconate lactonizing enzyme C-terminal" evidence="5">
    <location>
        <begin position="145"/>
        <end position="242"/>
    </location>
</feature>
<evidence type="ECO:0000313" key="6">
    <source>
        <dbReference type="EMBL" id="MCH6170273.1"/>
    </source>
</evidence>
<evidence type="ECO:0000313" key="7">
    <source>
        <dbReference type="Proteomes" id="UP001299970"/>
    </source>
</evidence>
<name>A0ABS9TPG8_9PSEU</name>
<evidence type="ECO:0000256" key="2">
    <source>
        <dbReference type="ARBA" id="ARBA00022723"/>
    </source>
</evidence>
<dbReference type="Gene3D" id="3.20.20.120">
    <property type="entry name" value="Enolase-like C-terminal domain"/>
    <property type="match status" value="1"/>
</dbReference>
<comment type="cofactor">
    <cofactor evidence="1">
        <name>Mg(2+)</name>
        <dbReference type="ChEBI" id="CHEBI:18420"/>
    </cofactor>
</comment>
<dbReference type="InterPro" id="IPR029065">
    <property type="entry name" value="Enolase_C-like"/>
</dbReference>
<dbReference type="InterPro" id="IPR018110">
    <property type="entry name" value="Mandel_Rmase/mucon_lact_enz_CS"/>
</dbReference>
<dbReference type="SFLD" id="SFLDS00001">
    <property type="entry name" value="Enolase"/>
    <property type="match status" value="1"/>
</dbReference>
<dbReference type="InterPro" id="IPR013341">
    <property type="entry name" value="Mandelate_racemase_N_dom"/>
</dbReference>
<keyword evidence="3" id="KW-0460">Magnesium</keyword>
<dbReference type="PANTHER" id="PTHR13794">
    <property type="entry name" value="ENOLASE SUPERFAMILY, MANDELATE RACEMASE"/>
    <property type="match status" value="1"/>
</dbReference>
<evidence type="ECO:0000256" key="3">
    <source>
        <dbReference type="ARBA" id="ARBA00022842"/>
    </source>
</evidence>
<dbReference type="PANTHER" id="PTHR13794:SF58">
    <property type="entry name" value="MITOCHONDRIAL ENOLASE SUPERFAMILY MEMBER 1"/>
    <property type="match status" value="1"/>
</dbReference>
<dbReference type="InterPro" id="IPR013342">
    <property type="entry name" value="Mandelate_racemase_C"/>
</dbReference>
<keyword evidence="2" id="KW-0479">Metal-binding</keyword>
<dbReference type="EMBL" id="JAKXMK010000031">
    <property type="protein sequence ID" value="MCH6170273.1"/>
    <property type="molecule type" value="Genomic_DNA"/>
</dbReference>
<dbReference type="Pfam" id="PF13378">
    <property type="entry name" value="MR_MLE_C"/>
    <property type="match status" value="1"/>
</dbReference>
<evidence type="ECO:0000256" key="4">
    <source>
        <dbReference type="SAM" id="MobiDB-lite"/>
    </source>
</evidence>
<evidence type="ECO:0000256" key="1">
    <source>
        <dbReference type="ARBA" id="ARBA00001946"/>
    </source>
</evidence>
<dbReference type="Pfam" id="PF02746">
    <property type="entry name" value="MR_MLE_N"/>
    <property type="match status" value="1"/>
</dbReference>
<dbReference type="Proteomes" id="UP001299970">
    <property type="component" value="Unassembled WGS sequence"/>
</dbReference>
<dbReference type="Gene3D" id="3.30.390.10">
    <property type="entry name" value="Enolase-like, N-terminal domain"/>
    <property type="match status" value="1"/>
</dbReference>
<organism evidence="6 7">
    <name type="scientific">Pseudonocardia alaniniphila</name>
    <dbReference type="NCBI Taxonomy" id="75291"/>
    <lineage>
        <taxon>Bacteria</taxon>
        <taxon>Bacillati</taxon>
        <taxon>Actinomycetota</taxon>
        <taxon>Actinomycetes</taxon>
        <taxon>Pseudonocardiales</taxon>
        <taxon>Pseudonocardiaceae</taxon>
        <taxon>Pseudonocardia</taxon>
    </lineage>
</organism>
<sequence length="333" mass="36553">MDFTEITGFRVRPVVVPLRRPLRTASGEIPASPLLLIDVTTEGRVTGNSYVFAYTESALPAMVAIAAELEHDLIGRSASPEARLDRLHARFRLLGLPGLLGMVISGVEMALWDALGKRLGAGVASLLGGEPVAVPAYDSFGMVNPAKDAEQLRRSVEAGFRGVKIKLGYPDVEDDLDVVRWARKVVGANTELMVDYNQSLRTQEAERRIERLRDLDVAWIEEPIAAEDLAGHSRLRRLAGGKLQSGENWWFPSGFQTAPARGCERLGDARPGEGRRLHRLAGSCAASRDRLHSREQPYARRGQCSRARRDAHAALARISRYRRTGSAEPAPSC</sequence>
<dbReference type="PROSITE" id="PS00909">
    <property type="entry name" value="MR_MLE_2"/>
    <property type="match status" value="1"/>
</dbReference>
<accession>A0ABS9TPG8</accession>
<gene>
    <name evidence="6" type="ORF">MMF94_31620</name>
</gene>
<dbReference type="SUPFAM" id="SSF51604">
    <property type="entry name" value="Enolase C-terminal domain-like"/>
    <property type="match status" value="1"/>
</dbReference>
<dbReference type="InterPro" id="IPR029017">
    <property type="entry name" value="Enolase-like_N"/>
</dbReference>
<protein>
    <recommendedName>
        <fullName evidence="5">Mandelate racemase/muconate lactonizing enzyme C-terminal domain-containing protein</fullName>
    </recommendedName>
</protein>
<reference evidence="6 7" key="1">
    <citation type="submission" date="2022-03" db="EMBL/GenBank/DDBJ databases">
        <title>Pseudonocardia alaer sp. nov., a novel actinomycete isolated from reed forest soil.</title>
        <authorList>
            <person name="Wang L."/>
        </authorList>
    </citation>
    <scope>NUCLEOTIDE SEQUENCE [LARGE SCALE GENOMIC DNA]</scope>
    <source>
        <strain evidence="6 7">Y-16303</strain>
    </source>
</reference>
<comment type="caution">
    <text evidence="6">The sequence shown here is derived from an EMBL/GenBank/DDBJ whole genome shotgun (WGS) entry which is preliminary data.</text>
</comment>